<dbReference type="AlphaFoldDB" id="A0A0H3AC06"/>
<dbReference type="HOGENOM" id="CLU_000604_16_0_7"/>
<dbReference type="InterPro" id="IPR017871">
    <property type="entry name" value="ABC_transporter-like_CS"/>
</dbReference>
<dbReference type="InterPro" id="IPR003593">
    <property type="entry name" value="AAA+_ATPase"/>
</dbReference>
<dbReference type="KEGG" id="dvl:Dvul_2838"/>
<dbReference type="Gene3D" id="3.40.50.300">
    <property type="entry name" value="P-loop containing nucleotide triphosphate hydrolases"/>
    <property type="match status" value="2"/>
</dbReference>
<dbReference type="Pfam" id="PF00005">
    <property type="entry name" value="ABC_tran"/>
    <property type="match status" value="2"/>
</dbReference>
<dbReference type="GO" id="GO:0016020">
    <property type="term" value="C:membrane"/>
    <property type="evidence" value="ECO:0007669"/>
    <property type="project" value="UniProtKB-SubCell"/>
</dbReference>
<accession>A0A0H3AC06</accession>
<evidence type="ECO:0000256" key="6">
    <source>
        <dbReference type="ARBA" id="ARBA00023136"/>
    </source>
</evidence>
<dbReference type="EMBL" id="CP000527">
    <property type="protein sequence ID" value="ABM29849.1"/>
    <property type="molecule type" value="Genomic_DNA"/>
</dbReference>
<evidence type="ECO:0000256" key="8">
    <source>
        <dbReference type="SAM" id="Phobius"/>
    </source>
</evidence>
<feature type="region of interest" description="Disordered" evidence="7">
    <location>
        <begin position="674"/>
        <end position="765"/>
    </location>
</feature>
<gene>
    <name evidence="11" type="ordered locus">Dvul_2838</name>
</gene>
<dbReference type="PROSITE" id="PS00211">
    <property type="entry name" value="ABC_TRANSPORTER_1"/>
    <property type="match status" value="1"/>
</dbReference>
<dbReference type="Pfam" id="PF12698">
    <property type="entry name" value="ABC2_membrane_3"/>
    <property type="match status" value="1"/>
</dbReference>
<name>A0A0H3AC06_NITV4</name>
<dbReference type="InterPro" id="IPR027417">
    <property type="entry name" value="P-loop_NTPase"/>
</dbReference>
<evidence type="ECO:0000259" key="9">
    <source>
        <dbReference type="PROSITE" id="PS50893"/>
    </source>
</evidence>
<dbReference type="GO" id="GO:0005524">
    <property type="term" value="F:ATP binding"/>
    <property type="evidence" value="ECO:0007669"/>
    <property type="project" value="UniProtKB-KW"/>
</dbReference>
<evidence type="ECO:0000256" key="2">
    <source>
        <dbReference type="ARBA" id="ARBA00022692"/>
    </source>
</evidence>
<dbReference type="InterPro" id="IPR003439">
    <property type="entry name" value="ABC_transporter-like_ATP-bd"/>
</dbReference>
<dbReference type="PANTHER" id="PTHR43038:SF3">
    <property type="entry name" value="ABC TRANSPORTER G FAMILY MEMBER 20 ISOFORM X1"/>
    <property type="match status" value="1"/>
</dbReference>
<feature type="compositionally biased region" description="Low complexity" evidence="7">
    <location>
        <begin position="705"/>
        <end position="722"/>
    </location>
</feature>
<dbReference type="GO" id="GO:0016887">
    <property type="term" value="F:ATP hydrolysis activity"/>
    <property type="evidence" value="ECO:0007669"/>
    <property type="project" value="InterPro"/>
</dbReference>
<reference evidence="12" key="1">
    <citation type="journal article" date="2009" name="Environ. Microbiol.">
        <title>Contribution of mobile genetic elements to Desulfovibrio vulgaris genome plasticity.</title>
        <authorList>
            <person name="Walker C.B."/>
            <person name="Stolyar S."/>
            <person name="Chivian D."/>
            <person name="Pinel N."/>
            <person name="Gabster J.A."/>
            <person name="Dehal P.S."/>
            <person name="He Z."/>
            <person name="Yang Z.K."/>
            <person name="Yen H.C."/>
            <person name="Zhou J."/>
            <person name="Wall J.D."/>
            <person name="Hazen T.C."/>
            <person name="Arkin A.P."/>
            <person name="Stahl D.A."/>
        </authorList>
    </citation>
    <scope>NUCLEOTIDE SEQUENCE [LARGE SCALE GENOMIC DNA]</scope>
    <source>
        <strain evidence="12">DP4</strain>
    </source>
</reference>
<protein>
    <submittedName>
        <fullName evidence="11">Transcriptional regulator, Fis family</fullName>
    </submittedName>
</protein>
<evidence type="ECO:0000313" key="11">
    <source>
        <dbReference type="EMBL" id="ABM29849.1"/>
    </source>
</evidence>
<dbReference type="PROSITE" id="PS50893">
    <property type="entry name" value="ABC_TRANSPORTER_2"/>
    <property type="match status" value="2"/>
</dbReference>
<evidence type="ECO:0000256" key="5">
    <source>
        <dbReference type="ARBA" id="ARBA00022989"/>
    </source>
</evidence>
<feature type="transmembrane region" description="Helical" evidence="8">
    <location>
        <begin position="1054"/>
        <end position="1079"/>
    </location>
</feature>
<feature type="compositionally biased region" description="Polar residues" evidence="7">
    <location>
        <begin position="412"/>
        <end position="422"/>
    </location>
</feature>
<comment type="subcellular location">
    <subcellularLocation>
        <location evidence="1">Membrane</location>
        <topology evidence="1">Multi-pass membrane protein</topology>
    </subcellularLocation>
</comment>
<feature type="domain" description="ABC transporter" evidence="9">
    <location>
        <begin position="27"/>
        <end position="261"/>
    </location>
</feature>
<feature type="transmembrane region" description="Helical" evidence="8">
    <location>
        <begin position="1143"/>
        <end position="1162"/>
    </location>
</feature>
<evidence type="ECO:0000256" key="1">
    <source>
        <dbReference type="ARBA" id="ARBA00004141"/>
    </source>
</evidence>
<evidence type="ECO:0000259" key="10">
    <source>
        <dbReference type="PROSITE" id="PS51012"/>
    </source>
</evidence>
<keyword evidence="3" id="KW-0547">Nucleotide-binding</keyword>
<keyword evidence="2 8" id="KW-0812">Transmembrane</keyword>
<dbReference type="GO" id="GO:0140359">
    <property type="term" value="F:ABC-type transporter activity"/>
    <property type="evidence" value="ECO:0007669"/>
    <property type="project" value="InterPro"/>
</dbReference>
<evidence type="ECO:0000256" key="7">
    <source>
        <dbReference type="SAM" id="MobiDB-lite"/>
    </source>
</evidence>
<dbReference type="SUPFAM" id="SSF52540">
    <property type="entry name" value="P-loop containing nucleoside triphosphate hydrolases"/>
    <property type="match status" value="2"/>
</dbReference>
<feature type="transmembrane region" description="Helical" evidence="8">
    <location>
        <begin position="976"/>
        <end position="999"/>
    </location>
</feature>
<organism evidence="11 12">
    <name type="scientific">Nitratidesulfovibrio vulgaris (strain DP4)</name>
    <name type="common">Desulfovibrio vulgaris</name>
    <dbReference type="NCBI Taxonomy" id="391774"/>
    <lineage>
        <taxon>Bacteria</taxon>
        <taxon>Pseudomonadati</taxon>
        <taxon>Thermodesulfobacteriota</taxon>
        <taxon>Desulfovibrionia</taxon>
        <taxon>Desulfovibrionales</taxon>
        <taxon>Desulfovibrionaceae</taxon>
        <taxon>Nitratidesulfovibrio</taxon>
    </lineage>
</organism>
<feature type="transmembrane region" description="Helical" evidence="8">
    <location>
        <begin position="1025"/>
        <end position="1047"/>
    </location>
</feature>
<feature type="transmembrane region" description="Helical" evidence="8">
    <location>
        <begin position="1085"/>
        <end position="1106"/>
    </location>
</feature>
<dbReference type="InterPro" id="IPR047817">
    <property type="entry name" value="ABC2_TM_bact-type"/>
</dbReference>
<dbReference type="SMART" id="SM00382">
    <property type="entry name" value="AAA"/>
    <property type="match status" value="2"/>
</dbReference>
<dbReference type="InterPro" id="IPR013525">
    <property type="entry name" value="ABC2_TM"/>
</dbReference>
<dbReference type="PROSITE" id="PS51012">
    <property type="entry name" value="ABC_TM2"/>
    <property type="match status" value="1"/>
</dbReference>
<feature type="domain" description="ABC transporter" evidence="9">
    <location>
        <begin position="437"/>
        <end position="666"/>
    </location>
</feature>
<feature type="domain" description="ABC transmembrane type-2" evidence="10">
    <location>
        <begin position="943"/>
        <end position="1169"/>
    </location>
</feature>
<keyword evidence="6 8" id="KW-0472">Membrane</keyword>
<dbReference type="CDD" id="cd03230">
    <property type="entry name" value="ABC_DR_subfamily_A"/>
    <property type="match status" value="2"/>
</dbReference>
<evidence type="ECO:0000256" key="3">
    <source>
        <dbReference type="ARBA" id="ARBA00022741"/>
    </source>
</evidence>
<keyword evidence="4" id="KW-0067">ATP-binding</keyword>
<evidence type="ECO:0000313" key="12">
    <source>
        <dbReference type="Proteomes" id="UP000009173"/>
    </source>
</evidence>
<dbReference type="Proteomes" id="UP000009173">
    <property type="component" value="Chromosome"/>
</dbReference>
<feature type="region of interest" description="Disordered" evidence="7">
    <location>
        <begin position="357"/>
        <end position="432"/>
    </location>
</feature>
<sequence length="1171" mass="123606">MTRRQGHDKAHEVPRAVCTVQGEGAALLCRGLVRGFGSGKARVRALDGVTVALARGTVTGLVGPDGAGKTTLLRIAAGLLVPDEGEMTVLGHDAVRDPLAIQSRIGYMPQRFGLYEDLTVAENLTLYADLQGVTYEARKRRWPHLMRLTGLAPFMDRLAGRLSGGMKQKLGLACTLVKSPDMLLLDEPTVGVDPLSRRELWNIVHGLVREDGITVLVSTAYLDEAEMCDRVLVLDGGRVLGDAQPADYLKGLAGCAFAVAPDGRPPREVQHGLYGVPGVLDATVRDGRVHLLCATPRTVESLPGDGPFMPRPLRFEDGFMALFRRRRADGETPSAPDAAGEGQNLTHVAPAEADVSGALGASGASGGVAGRVGRAGPDMLEGRDDLRTVTPPPAGDGDGASSSASRPVVLASSGNDTVTGHSSEGAHPHAVPGPALVEVRGLERRFGAFRAVHDVSFDVRQGEVFGLLGPNGAGKSTTFRMLCGLLPPTAGTLRVGGVDLRTAAAEARRQVGYVAQRFSQYGGLSVRENLDFYAGAYGLRGARRNERILWALEEMGLAPWRDTAAGTLPLGHRQRLALACALLHEPRILFLDEVTSGVDPLARRAFWRRITGLARDGVTIIVTTHFLEEAEYCDRLAVLAGGELLALGTPDDVRALGGGTSIEEAFITLVERRRASPQGGAPAGESTSGDAAVVPDSLGLEGPQGETTGLSSSPGTSPETSPARLSPPSHDDAPSFAVCPASSRPGPSHPGPSVDGAVCPAMEGAGGAERAERAATRAKDDVSPLQAYLMRMRGLLVKEALQIVRDPSSIAIALVMPVVLLLLFGYGVSLDARNIPVAVVLDERSDEAESLAARFLSGTTFKGAVYRDAAAALEDFRQRRVEAMVRVPEGFARGLQAGGTPVVQLVVNGVDANRARLVMGYVNGAWQGWLASRATGRPGYPSMVTMQDDGTPLRGGPPVNVSARVWFNPEAESRNYLVPGLVVLVMTLIGTLLTALVMAREWERGTMEALLVTPVRIGELLVGKLLPYFVLGMAGMGLCTSLALWLFDVPLRGSALVLLGMASLFLLAALGMGLLISVLARNQFVAGQAAILVAFLPAFFLSGFIFDLAAAPAPIRAVSHLIAARYFASSLKTLFLAGDVTAVLLPDALALAILATVLLGLARRRMHKRLE</sequence>
<evidence type="ECO:0000256" key="4">
    <source>
        <dbReference type="ARBA" id="ARBA00022840"/>
    </source>
</evidence>
<dbReference type="Gene3D" id="3.40.1710.10">
    <property type="entry name" value="abc type-2 transporter like domain"/>
    <property type="match status" value="1"/>
</dbReference>
<proteinExistence type="predicted"/>
<keyword evidence="5 8" id="KW-1133">Transmembrane helix</keyword>
<dbReference type="RefSeq" id="WP_011793117.1">
    <property type="nucleotide sequence ID" value="NC_008751.1"/>
</dbReference>
<dbReference type="PANTHER" id="PTHR43038">
    <property type="entry name" value="ATP-BINDING CASSETTE, SUB-FAMILY H, MEMBER 1"/>
    <property type="match status" value="1"/>
</dbReference>